<keyword evidence="1" id="KW-0808">Transferase</keyword>
<dbReference type="InterPro" id="IPR014729">
    <property type="entry name" value="Rossmann-like_a/b/a_fold"/>
</dbReference>
<dbReference type="Gene3D" id="3.40.50.620">
    <property type="entry name" value="HUPs"/>
    <property type="match status" value="1"/>
</dbReference>
<keyword evidence="1" id="KW-0548">Nucleotidyltransferase</keyword>
<name>A0A645AJN5_9ZZZZ</name>
<organism evidence="1">
    <name type="scientific">bioreactor metagenome</name>
    <dbReference type="NCBI Taxonomy" id="1076179"/>
    <lineage>
        <taxon>unclassified sequences</taxon>
        <taxon>metagenomes</taxon>
        <taxon>ecological metagenomes</taxon>
    </lineage>
</organism>
<gene>
    <name evidence="1" type="primary">nadD_29</name>
    <name evidence="1" type="ORF">SDC9_100107</name>
</gene>
<sequence>MEDANAKISEINKMFKSNIELFQAPMLQISSTDIRQRLMDGKSAKYLLPESVEQYIIKNNLYEE</sequence>
<dbReference type="SUPFAM" id="SSF52374">
    <property type="entry name" value="Nucleotidylyl transferase"/>
    <property type="match status" value="1"/>
</dbReference>
<dbReference type="EMBL" id="VSSQ01014290">
    <property type="protein sequence ID" value="MPM53340.1"/>
    <property type="molecule type" value="Genomic_DNA"/>
</dbReference>
<proteinExistence type="predicted"/>
<dbReference type="GO" id="GO:0004515">
    <property type="term" value="F:nicotinate-nucleotide adenylyltransferase activity"/>
    <property type="evidence" value="ECO:0007669"/>
    <property type="project" value="UniProtKB-EC"/>
</dbReference>
<accession>A0A645AJN5</accession>
<protein>
    <submittedName>
        <fullName evidence="1">Nicotinate-nucleotide adenylyltransferase</fullName>
        <ecNumber evidence="1">2.7.7.18</ecNumber>
    </submittedName>
</protein>
<comment type="caution">
    <text evidence="1">The sequence shown here is derived from an EMBL/GenBank/DDBJ whole genome shotgun (WGS) entry which is preliminary data.</text>
</comment>
<evidence type="ECO:0000313" key="1">
    <source>
        <dbReference type="EMBL" id="MPM53340.1"/>
    </source>
</evidence>
<dbReference type="EC" id="2.7.7.18" evidence="1"/>
<dbReference type="AlphaFoldDB" id="A0A645AJN5"/>
<reference evidence="1" key="1">
    <citation type="submission" date="2019-08" db="EMBL/GenBank/DDBJ databases">
        <authorList>
            <person name="Kucharzyk K."/>
            <person name="Murdoch R.W."/>
            <person name="Higgins S."/>
            <person name="Loffler F."/>
        </authorList>
    </citation>
    <scope>NUCLEOTIDE SEQUENCE</scope>
</reference>